<dbReference type="InterPro" id="IPR043129">
    <property type="entry name" value="ATPase_NBD"/>
</dbReference>
<dbReference type="AlphaFoldDB" id="A0A1E3XGQ5"/>
<feature type="domain" description="Gcp-like" evidence="1">
    <location>
        <begin position="34"/>
        <end position="219"/>
    </location>
</feature>
<dbReference type="InterPro" id="IPR022496">
    <property type="entry name" value="T6A_TsaB"/>
</dbReference>
<gene>
    <name evidence="2" type="ORF">SCARUB_00060</name>
</gene>
<dbReference type="EMBL" id="MAYW01000001">
    <property type="protein sequence ID" value="ODS34800.1"/>
    <property type="molecule type" value="Genomic_DNA"/>
</dbReference>
<dbReference type="Gene3D" id="3.30.420.40">
    <property type="match status" value="2"/>
</dbReference>
<dbReference type="PANTHER" id="PTHR11735">
    <property type="entry name" value="TRNA N6-ADENOSINE THREONYLCARBAMOYLTRANSFERASE"/>
    <property type="match status" value="1"/>
</dbReference>
<proteinExistence type="predicted"/>
<evidence type="ECO:0000259" key="1">
    <source>
        <dbReference type="Pfam" id="PF00814"/>
    </source>
</evidence>
<dbReference type="Proteomes" id="UP000094056">
    <property type="component" value="Unassembled WGS sequence"/>
</dbReference>
<protein>
    <submittedName>
        <fullName evidence="2">Peptidase</fullName>
    </submittedName>
</protein>
<dbReference type="PANTHER" id="PTHR11735:SF11">
    <property type="entry name" value="TRNA THREONYLCARBAMOYLADENOSINE BIOSYNTHESIS PROTEIN TSAB"/>
    <property type="match status" value="1"/>
</dbReference>
<dbReference type="Pfam" id="PF00814">
    <property type="entry name" value="TsaD"/>
    <property type="match status" value="1"/>
</dbReference>
<evidence type="ECO:0000313" key="3">
    <source>
        <dbReference type="Proteomes" id="UP000094056"/>
    </source>
</evidence>
<comment type="caution">
    <text evidence="2">The sequence shown here is derived from an EMBL/GenBank/DDBJ whole genome shotgun (WGS) entry which is preliminary data.</text>
</comment>
<accession>A0A1E3XGQ5</accession>
<name>A0A1E3XGQ5_9BACT</name>
<sequence>MKVVGIETSGSIGSVAVCDGDTLVGKKIFGKTLSHGKEIVSSFKSIFDEIKWEPNDIDLIAVSIGPGSYTGLRIGVTCAKTLAYGLGRPVIDVPTLDVLAENVKSDVKNLCPVIDAKRKRVYACIYARNYNKNKNITDSLIISPNKLVDILPESTLIFGDGVAPYKEIFAQKKVTIANEKLGIADAVNVARLGLKRYEQGKRCEINSLVPLYLRKSEAEERLEVNR</sequence>
<dbReference type="GO" id="GO:0002949">
    <property type="term" value="P:tRNA threonylcarbamoyladenosine modification"/>
    <property type="evidence" value="ECO:0007669"/>
    <property type="project" value="InterPro"/>
</dbReference>
<dbReference type="GO" id="GO:0005829">
    <property type="term" value="C:cytosol"/>
    <property type="evidence" value="ECO:0007669"/>
    <property type="project" value="TreeGrafter"/>
</dbReference>
<dbReference type="InterPro" id="IPR000905">
    <property type="entry name" value="Gcp-like_dom"/>
</dbReference>
<evidence type="ECO:0000313" key="2">
    <source>
        <dbReference type="EMBL" id="ODS34800.1"/>
    </source>
</evidence>
<dbReference type="CDD" id="cd24032">
    <property type="entry name" value="ASKHA_NBD_TsaB"/>
    <property type="match status" value="1"/>
</dbReference>
<reference evidence="2 3" key="1">
    <citation type="submission" date="2016-07" db="EMBL/GenBank/DDBJ databases">
        <title>Draft genome of Scalindua rubra, obtained from a brine-seawater interface in the Red Sea, sheds light on salt adaptation in anammox bacteria.</title>
        <authorList>
            <person name="Speth D.R."/>
            <person name="Lagkouvardos I."/>
            <person name="Wang Y."/>
            <person name="Qian P.-Y."/>
            <person name="Dutilh B.E."/>
            <person name="Jetten M.S."/>
        </authorList>
    </citation>
    <scope>NUCLEOTIDE SEQUENCE [LARGE SCALE GENOMIC DNA]</scope>
    <source>
        <strain evidence="2">BSI-1</strain>
    </source>
</reference>
<dbReference type="SUPFAM" id="SSF53067">
    <property type="entry name" value="Actin-like ATPase domain"/>
    <property type="match status" value="2"/>
</dbReference>
<organism evidence="2 3">
    <name type="scientific">Candidatus Scalindua rubra</name>
    <dbReference type="NCBI Taxonomy" id="1872076"/>
    <lineage>
        <taxon>Bacteria</taxon>
        <taxon>Pseudomonadati</taxon>
        <taxon>Planctomycetota</taxon>
        <taxon>Candidatus Brocadiia</taxon>
        <taxon>Candidatus Brocadiales</taxon>
        <taxon>Candidatus Scalinduaceae</taxon>
        <taxon>Candidatus Scalindua</taxon>
    </lineage>
</organism>
<dbReference type="NCBIfam" id="TIGR03725">
    <property type="entry name" value="T6A_YeaZ"/>
    <property type="match status" value="1"/>
</dbReference>
<dbReference type="PATRIC" id="fig|1872076.5.peg.67"/>